<sequence>MRRTAILSLYPNQKARDVILYSKPDMEEPISAYAPSFYSSFQGVPHKRFRRRCEAILHQEEKERGMLESFEEAQLLYIVSKFSTILQNDTLRVFLSPEGYVRVLQERNRVSIISQYYKSTRDILVPYESAQRTLIGRQESNMYLNIKGLESISWLEGSTPVDKRDVSQRGGLASSLQPPDEAERRSSIVKEEHSCRCTIYNFAQEIWTRCHQHGTTVLPHLSAEAESLRVEEEKGRAIVVAMEGDERKGLRGAFLCGALSSHIS</sequence>
<evidence type="ECO:0000313" key="2">
    <source>
        <dbReference type="EMBL" id="CAD2216451.1"/>
    </source>
</evidence>
<protein>
    <submittedName>
        <fullName evidence="2">Uncharacterized protein</fullName>
    </submittedName>
</protein>
<organism evidence="2 3">
    <name type="scientific">Angomonas deanei</name>
    <dbReference type="NCBI Taxonomy" id="59799"/>
    <lineage>
        <taxon>Eukaryota</taxon>
        <taxon>Discoba</taxon>
        <taxon>Euglenozoa</taxon>
        <taxon>Kinetoplastea</taxon>
        <taxon>Metakinetoplastina</taxon>
        <taxon>Trypanosomatida</taxon>
        <taxon>Trypanosomatidae</taxon>
        <taxon>Strigomonadinae</taxon>
        <taxon>Angomonas</taxon>
    </lineage>
</organism>
<evidence type="ECO:0000256" key="1">
    <source>
        <dbReference type="SAM" id="MobiDB-lite"/>
    </source>
</evidence>
<reference evidence="2 3" key="1">
    <citation type="submission" date="2020-08" db="EMBL/GenBank/DDBJ databases">
        <authorList>
            <person name="Newling K."/>
            <person name="Davey J."/>
            <person name="Forrester S."/>
        </authorList>
    </citation>
    <scope>NUCLEOTIDE SEQUENCE [LARGE SCALE GENOMIC DNA]</scope>
    <source>
        <strain evidence="3">Crithidia deanei Carvalho (ATCC PRA-265)</strain>
    </source>
</reference>
<dbReference type="AlphaFoldDB" id="A0A7G2CBJ6"/>
<gene>
    <name evidence="2" type="ORF">ADEAN_000391300</name>
</gene>
<evidence type="ECO:0000313" key="3">
    <source>
        <dbReference type="Proteomes" id="UP000515908"/>
    </source>
</evidence>
<dbReference type="EMBL" id="LR877150">
    <property type="protein sequence ID" value="CAD2216451.1"/>
    <property type="molecule type" value="Genomic_DNA"/>
</dbReference>
<keyword evidence="3" id="KW-1185">Reference proteome</keyword>
<name>A0A7G2CBJ6_9TRYP</name>
<dbReference type="Proteomes" id="UP000515908">
    <property type="component" value="Chromosome 06"/>
</dbReference>
<feature type="region of interest" description="Disordered" evidence="1">
    <location>
        <begin position="163"/>
        <end position="187"/>
    </location>
</feature>
<accession>A0A7G2CBJ6</accession>
<dbReference type="VEuPathDB" id="TriTrypDB:ADEAN_000391300"/>
<proteinExistence type="predicted"/>